<dbReference type="InterPro" id="IPR001412">
    <property type="entry name" value="aa-tRNA-synth_I_CS"/>
</dbReference>
<comment type="function">
    <text evidence="8">Catalyzes the attachment of tryptophan to tRNA(Trp).</text>
</comment>
<dbReference type="AlphaFoldDB" id="A0A542DZM2"/>
<evidence type="ECO:0000256" key="8">
    <source>
        <dbReference type="HAMAP-Rule" id="MF_00140"/>
    </source>
</evidence>
<evidence type="ECO:0000256" key="7">
    <source>
        <dbReference type="ARBA" id="ARBA00049929"/>
    </source>
</evidence>
<comment type="catalytic activity">
    <reaction evidence="7 8">
        <text>tRNA(Trp) + L-tryptophan + ATP = L-tryptophyl-tRNA(Trp) + AMP + diphosphate + H(+)</text>
        <dbReference type="Rhea" id="RHEA:24080"/>
        <dbReference type="Rhea" id="RHEA-COMP:9671"/>
        <dbReference type="Rhea" id="RHEA-COMP:9705"/>
        <dbReference type="ChEBI" id="CHEBI:15378"/>
        <dbReference type="ChEBI" id="CHEBI:30616"/>
        <dbReference type="ChEBI" id="CHEBI:33019"/>
        <dbReference type="ChEBI" id="CHEBI:57912"/>
        <dbReference type="ChEBI" id="CHEBI:78442"/>
        <dbReference type="ChEBI" id="CHEBI:78535"/>
        <dbReference type="ChEBI" id="CHEBI:456215"/>
        <dbReference type="EC" id="6.1.1.2"/>
    </reaction>
</comment>
<dbReference type="PRINTS" id="PR01039">
    <property type="entry name" value="TRNASYNTHTRP"/>
</dbReference>
<dbReference type="CDD" id="cd00806">
    <property type="entry name" value="TrpRS_core"/>
    <property type="match status" value="1"/>
</dbReference>
<dbReference type="HAMAP" id="MF_00140_B">
    <property type="entry name" value="Trp_tRNA_synth_B"/>
    <property type="match status" value="1"/>
</dbReference>
<evidence type="ECO:0000313" key="12">
    <source>
        <dbReference type="Proteomes" id="UP000317893"/>
    </source>
</evidence>
<dbReference type="InterPro" id="IPR050203">
    <property type="entry name" value="Trp-tRNA_synthetase"/>
</dbReference>
<dbReference type="InterPro" id="IPR014729">
    <property type="entry name" value="Rossmann-like_a/b/a_fold"/>
</dbReference>
<feature type="short sequence motif" description="'HIGH' region" evidence="8">
    <location>
        <begin position="38"/>
        <end position="46"/>
    </location>
</feature>
<dbReference type="SUPFAM" id="SSF52374">
    <property type="entry name" value="Nucleotidylyl transferase"/>
    <property type="match status" value="1"/>
</dbReference>
<evidence type="ECO:0000256" key="1">
    <source>
        <dbReference type="ARBA" id="ARBA00005594"/>
    </source>
</evidence>
<feature type="compositionally biased region" description="Low complexity" evidence="10">
    <location>
        <begin position="1"/>
        <end position="22"/>
    </location>
</feature>
<dbReference type="EC" id="6.1.1.2" evidence="8"/>
<dbReference type="InterPro" id="IPR024109">
    <property type="entry name" value="Trp-tRNA-ligase_bac-type"/>
</dbReference>
<accession>A0A542DZM2</accession>
<keyword evidence="3 8" id="KW-0547">Nucleotide-binding</keyword>
<evidence type="ECO:0000313" key="11">
    <source>
        <dbReference type="EMBL" id="TQJ08404.1"/>
    </source>
</evidence>
<evidence type="ECO:0000256" key="5">
    <source>
        <dbReference type="ARBA" id="ARBA00022917"/>
    </source>
</evidence>
<comment type="similarity">
    <text evidence="1 8 9">Belongs to the class-I aminoacyl-tRNA synthetase family.</text>
</comment>
<dbReference type="GO" id="GO:0006436">
    <property type="term" value="P:tryptophanyl-tRNA aminoacylation"/>
    <property type="evidence" value="ECO:0007669"/>
    <property type="project" value="UniProtKB-UniRule"/>
</dbReference>
<feature type="binding site" evidence="8">
    <location>
        <begin position="223"/>
        <end position="227"/>
    </location>
    <ligand>
        <name>ATP</name>
        <dbReference type="ChEBI" id="CHEBI:30616"/>
    </ligand>
</feature>
<evidence type="ECO:0000256" key="9">
    <source>
        <dbReference type="RuleBase" id="RU363036"/>
    </source>
</evidence>
<keyword evidence="6 8" id="KW-0030">Aminoacyl-tRNA synthetase</keyword>
<dbReference type="GO" id="GO:0005829">
    <property type="term" value="C:cytosol"/>
    <property type="evidence" value="ECO:0007669"/>
    <property type="project" value="TreeGrafter"/>
</dbReference>
<protein>
    <recommendedName>
        <fullName evidence="8">Tryptophan--tRNA ligase</fullName>
        <ecNumber evidence="8">6.1.1.2</ecNumber>
    </recommendedName>
    <alternativeName>
        <fullName evidence="8">Tryptophanyl-tRNA synthetase</fullName>
        <shortName evidence="8">TrpRS</shortName>
    </alternativeName>
</protein>
<feature type="binding site" evidence="8">
    <location>
        <position position="215"/>
    </location>
    <ligand>
        <name>ATP</name>
        <dbReference type="ChEBI" id="CHEBI:30616"/>
    </ligand>
</feature>
<keyword evidence="5 8" id="KW-0648">Protein biosynthesis</keyword>
<comment type="caution">
    <text evidence="11">The sequence shown here is derived from an EMBL/GenBank/DDBJ whole genome shotgun (WGS) entry which is preliminary data.</text>
</comment>
<gene>
    <name evidence="8" type="primary">trpS</name>
    <name evidence="11" type="ORF">FB458_1492</name>
</gene>
<evidence type="ECO:0000256" key="10">
    <source>
        <dbReference type="SAM" id="MobiDB-lite"/>
    </source>
</evidence>
<feature type="binding site" evidence="8">
    <location>
        <position position="165"/>
    </location>
    <ligand>
        <name>L-tryptophan</name>
        <dbReference type="ChEBI" id="CHEBI:57912"/>
    </ligand>
</feature>
<organism evidence="11 12">
    <name type="scientific">Lapillicoccus jejuensis</name>
    <dbReference type="NCBI Taxonomy" id="402171"/>
    <lineage>
        <taxon>Bacteria</taxon>
        <taxon>Bacillati</taxon>
        <taxon>Actinomycetota</taxon>
        <taxon>Actinomycetes</taxon>
        <taxon>Micrococcales</taxon>
        <taxon>Intrasporangiaceae</taxon>
        <taxon>Lapillicoccus</taxon>
    </lineage>
</organism>
<keyword evidence="8" id="KW-0963">Cytoplasm</keyword>
<dbReference type="EMBL" id="VFMN01000001">
    <property type="protein sequence ID" value="TQJ08404.1"/>
    <property type="molecule type" value="Genomic_DNA"/>
</dbReference>
<dbReference type="Proteomes" id="UP000317893">
    <property type="component" value="Unassembled WGS sequence"/>
</dbReference>
<feature type="binding site" evidence="8">
    <location>
        <begin position="45"/>
        <end position="46"/>
    </location>
    <ligand>
        <name>ATP</name>
        <dbReference type="ChEBI" id="CHEBI:30616"/>
    </ligand>
</feature>
<keyword evidence="12" id="KW-1185">Reference proteome</keyword>
<comment type="subunit">
    <text evidence="8">Homodimer.</text>
</comment>
<comment type="subcellular location">
    <subcellularLocation>
        <location evidence="8">Cytoplasm</location>
    </subcellularLocation>
</comment>
<evidence type="ECO:0000256" key="3">
    <source>
        <dbReference type="ARBA" id="ARBA00022741"/>
    </source>
</evidence>
<feature type="binding site" evidence="8">
    <location>
        <begin position="177"/>
        <end position="179"/>
    </location>
    <ligand>
        <name>ATP</name>
        <dbReference type="ChEBI" id="CHEBI:30616"/>
    </ligand>
</feature>
<keyword evidence="4 8" id="KW-0067">ATP-binding</keyword>
<dbReference type="InterPro" id="IPR002306">
    <property type="entry name" value="Trp-tRNA-ligase"/>
</dbReference>
<feature type="short sequence motif" description="'KMSKS' region" evidence="8">
    <location>
        <begin position="223"/>
        <end position="227"/>
    </location>
</feature>
<dbReference type="RefSeq" id="WP_211355959.1">
    <property type="nucleotide sequence ID" value="NZ_BAAAPR010000004.1"/>
</dbReference>
<sequence length="375" mass="41492">MTTSTLETTRTTVTADVPTDVTSETTAPRKRMLTGDRPTGQLHLGHYVGSIENRVRLQHEYEAFFIIADLHMLTTKNTRADIDQVSANARAMVLDQLSAGIDPAKATFYLQSAIPEVTELNTLFQNLVTVPRLERVPSLKDMARSAGKDEMPYGLLGYPVLQAADILCVKGNVVPVGKDNHSHVEVTREIARRFNSLYGDVFPVPELVESEITTLVGTDGQAKMSKSIGNTILLADDAAAVRKKVGGMYTDPNRVRADIPGTVEGNPVFVYHHAFNDDAAEVADLEERYRAGRVGDVEVKEKLAAAINRFLEPMRERRAEYESQPGLVDEIIVEGTERTRDEVRAVTAEVKKAMGITGTYNQLRRKAEQARKRRG</sequence>
<evidence type="ECO:0000256" key="4">
    <source>
        <dbReference type="ARBA" id="ARBA00022840"/>
    </source>
</evidence>
<dbReference type="FunFam" id="1.10.240.10:FF:000005">
    <property type="entry name" value="Tryptophan--tRNA ligase"/>
    <property type="match status" value="1"/>
</dbReference>
<dbReference type="PROSITE" id="PS00178">
    <property type="entry name" value="AA_TRNA_LIGASE_I"/>
    <property type="match status" value="1"/>
</dbReference>
<keyword evidence="2 8" id="KW-0436">Ligase</keyword>
<reference evidence="11 12" key="1">
    <citation type="submission" date="2019-06" db="EMBL/GenBank/DDBJ databases">
        <title>Sequencing the genomes of 1000 actinobacteria strains.</title>
        <authorList>
            <person name="Klenk H.-P."/>
        </authorList>
    </citation>
    <scope>NUCLEOTIDE SEQUENCE [LARGE SCALE GENOMIC DNA]</scope>
    <source>
        <strain evidence="11 12">DSM 18607</strain>
    </source>
</reference>
<feature type="region of interest" description="Disordered" evidence="10">
    <location>
        <begin position="1"/>
        <end position="38"/>
    </location>
</feature>
<dbReference type="GO" id="GO:0005524">
    <property type="term" value="F:ATP binding"/>
    <property type="evidence" value="ECO:0007669"/>
    <property type="project" value="UniProtKB-UniRule"/>
</dbReference>
<dbReference type="Gene3D" id="1.10.240.10">
    <property type="entry name" value="Tyrosyl-Transfer RNA Synthetase"/>
    <property type="match status" value="1"/>
</dbReference>
<dbReference type="InterPro" id="IPR002305">
    <property type="entry name" value="aa-tRNA-synth_Ic"/>
</dbReference>
<dbReference type="NCBIfam" id="TIGR00233">
    <property type="entry name" value="trpS"/>
    <property type="match status" value="1"/>
</dbReference>
<evidence type="ECO:0000256" key="2">
    <source>
        <dbReference type="ARBA" id="ARBA00022598"/>
    </source>
</evidence>
<dbReference type="PANTHER" id="PTHR43766">
    <property type="entry name" value="TRYPTOPHAN--TRNA LIGASE, MITOCHONDRIAL"/>
    <property type="match status" value="1"/>
</dbReference>
<name>A0A542DZM2_9MICO</name>
<dbReference type="GO" id="GO:0004830">
    <property type="term" value="F:tryptophan-tRNA ligase activity"/>
    <property type="evidence" value="ECO:0007669"/>
    <property type="project" value="UniProtKB-UniRule"/>
</dbReference>
<feature type="binding site" evidence="8">
    <location>
        <begin position="37"/>
        <end position="39"/>
    </location>
    <ligand>
        <name>ATP</name>
        <dbReference type="ChEBI" id="CHEBI:30616"/>
    </ligand>
</feature>
<dbReference type="Pfam" id="PF00579">
    <property type="entry name" value="tRNA-synt_1b"/>
    <property type="match status" value="1"/>
</dbReference>
<evidence type="ECO:0000256" key="6">
    <source>
        <dbReference type="ARBA" id="ARBA00023146"/>
    </source>
</evidence>
<dbReference type="Gene3D" id="3.40.50.620">
    <property type="entry name" value="HUPs"/>
    <property type="match status" value="1"/>
</dbReference>
<proteinExistence type="inferred from homology"/>
<dbReference type="PANTHER" id="PTHR43766:SF1">
    <property type="entry name" value="TRYPTOPHAN--TRNA LIGASE, MITOCHONDRIAL"/>
    <property type="match status" value="1"/>
</dbReference>